<comment type="caution">
    <text evidence="1">The sequence shown here is derived from an EMBL/GenBank/DDBJ whole genome shotgun (WGS) entry which is preliminary data.</text>
</comment>
<organism evidence="1 2">
    <name type="scientific">Candidatus Kaiserbacteria bacterium RIFCSPHIGHO2_02_FULL_54_22</name>
    <dbReference type="NCBI Taxonomy" id="1798495"/>
    <lineage>
        <taxon>Bacteria</taxon>
        <taxon>Candidatus Kaiseribacteriota</taxon>
    </lineage>
</organism>
<accession>A0A1F6DMN4</accession>
<dbReference type="Proteomes" id="UP000178532">
    <property type="component" value="Unassembled WGS sequence"/>
</dbReference>
<dbReference type="STRING" id="1798495.A3C19_02620"/>
<sequence>MSNEESVMGIKSWDKVTLMWDCFGMGVSTSVCLDGKFKPNATDPKVFNSKAEEQVHGLFQMQIISLPRERDDGQRKGEITLDIRRKRGGNIEPNSKAIVKYLEARLNKPPRGQDKPNEYGVRIQPPATKSWIDTKFTLNFVLANSEQFCDTAIEIGRGVFDALGIHDENGINLAHFSLKRESFVMIDGSWITFAHWLRMSHRLPIWGPEDRS</sequence>
<name>A0A1F6DMN4_9BACT</name>
<dbReference type="AlphaFoldDB" id="A0A1F6DMN4"/>
<proteinExistence type="predicted"/>
<evidence type="ECO:0000313" key="2">
    <source>
        <dbReference type="Proteomes" id="UP000178532"/>
    </source>
</evidence>
<dbReference type="EMBL" id="MFLI01000005">
    <property type="protein sequence ID" value="OGG62633.1"/>
    <property type="molecule type" value="Genomic_DNA"/>
</dbReference>
<protein>
    <submittedName>
        <fullName evidence="1">Uncharacterized protein</fullName>
    </submittedName>
</protein>
<evidence type="ECO:0000313" key="1">
    <source>
        <dbReference type="EMBL" id="OGG62633.1"/>
    </source>
</evidence>
<gene>
    <name evidence="1" type="ORF">A3C19_02620</name>
</gene>
<reference evidence="1 2" key="1">
    <citation type="journal article" date="2016" name="Nat. Commun.">
        <title>Thousands of microbial genomes shed light on interconnected biogeochemical processes in an aquifer system.</title>
        <authorList>
            <person name="Anantharaman K."/>
            <person name="Brown C.T."/>
            <person name="Hug L.A."/>
            <person name="Sharon I."/>
            <person name="Castelle C.J."/>
            <person name="Probst A.J."/>
            <person name="Thomas B.C."/>
            <person name="Singh A."/>
            <person name="Wilkins M.J."/>
            <person name="Karaoz U."/>
            <person name="Brodie E.L."/>
            <person name="Williams K.H."/>
            <person name="Hubbard S.S."/>
            <person name="Banfield J.F."/>
        </authorList>
    </citation>
    <scope>NUCLEOTIDE SEQUENCE [LARGE SCALE GENOMIC DNA]</scope>
</reference>